<gene>
    <name evidence="2" type="ORF">ATI61_102198</name>
</gene>
<reference evidence="2 3" key="1">
    <citation type="submission" date="2018-08" db="EMBL/GenBank/DDBJ databases">
        <title>Genomic Encyclopedia of Archaeal and Bacterial Type Strains, Phase II (KMG-II): from individual species to whole genera.</title>
        <authorList>
            <person name="Goeker M."/>
        </authorList>
    </citation>
    <scope>NUCLEOTIDE SEQUENCE [LARGE SCALE GENOMIC DNA]</scope>
    <source>
        <strain evidence="2 3">DSM 2261</strain>
    </source>
</reference>
<dbReference type="EMBL" id="QUMU01000002">
    <property type="protein sequence ID" value="REG35825.1"/>
    <property type="molecule type" value="Genomic_DNA"/>
</dbReference>
<evidence type="ECO:0000313" key="3">
    <source>
        <dbReference type="Proteomes" id="UP000256345"/>
    </source>
</evidence>
<accession>A0ABX9K8F0</accession>
<comment type="caution">
    <text evidence="2">The sequence shown here is derived from an EMBL/GenBank/DDBJ whole genome shotgun (WGS) entry which is preliminary data.</text>
</comment>
<evidence type="ECO:0000313" key="2">
    <source>
        <dbReference type="EMBL" id="REG35825.1"/>
    </source>
</evidence>
<feature type="region of interest" description="Disordered" evidence="1">
    <location>
        <begin position="1"/>
        <end position="106"/>
    </location>
</feature>
<sequence length="394" mass="40769">MPFPALDAELAQEKRAVPLLAEEPPTAPAQEPAAPAASAQPSPKAESAPTAPSPAPEPKKAEPLAEVAVAVPPSGTSAPAREPLAASPVATAPAADPAPASPERKPRTLAVQAVELPSEPAGDMQVASHLELMDWRQSETADAGQGSEAASPWGRRAIEVDFSSQEALPTDAGVSEGEGEIPLASVHEFIPTWDPSAEPPPAEPEASAQPEGFTGWEADGTGAPEAAPAGASERIQLVQFQESLEALRQATTRGELGKVLLDYCQGRFPRGFLLGETFGYARVGRAYGPGSDKHEVSALQVDLEAPSLLAMAAAGGRAVVSSVPESPVDEQLFAALGESFSHLMAAPIRLNQRTVGFVVLDSGPSPFGAEELDELEQLLSAASETYGRLHDASS</sequence>
<protein>
    <submittedName>
        <fullName evidence="2">GAF domain-containing protein</fullName>
    </submittedName>
</protein>
<feature type="compositionally biased region" description="Low complexity" evidence="1">
    <location>
        <begin position="64"/>
        <end position="73"/>
    </location>
</feature>
<keyword evidence="3" id="KW-1185">Reference proteome</keyword>
<proteinExistence type="predicted"/>
<feature type="compositionally biased region" description="Low complexity" evidence="1">
    <location>
        <begin position="21"/>
        <end position="50"/>
    </location>
</feature>
<dbReference type="InterPro" id="IPR029016">
    <property type="entry name" value="GAF-like_dom_sf"/>
</dbReference>
<feature type="region of interest" description="Disordered" evidence="1">
    <location>
        <begin position="192"/>
        <end position="230"/>
    </location>
</feature>
<organism evidence="2 3">
    <name type="scientific">Archangium gephyra</name>
    <dbReference type="NCBI Taxonomy" id="48"/>
    <lineage>
        <taxon>Bacteria</taxon>
        <taxon>Pseudomonadati</taxon>
        <taxon>Myxococcota</taxon>
        <taxon>Myxococcia</taxon>
        <taxon>Myxococcales</taxon>
        <taxon>Cystobacterineae</taxon>
        <taxon>Archangiaceae</taxon>
        <taxon>Archangium</taxon>
    </lineage>
</organism>
<feature type="compositionally biased region" description="Low complexity" evidence="1">
    <location>
        <begin position="83"/>
        <end position="98"/>
    </location>
</feature>
<dbReference type="Gene3D" id="3.30.450.40">
    <property type="match status" value="1"/>
</dbReference>
<feature type="compositionally biased region" description="Low complexity" evidence="1">
    <location>
        <begin position="204"/>
        <end position="230"/>
    </location>
</feature>
<dbReference type="Proteomes" id="UP000256345">
    <property type="component" value="Unassembled WGS sequence"/>
</dbReference>
<evidence type="ECO:0000256" key="1">
    <source>
        <dbReference type="SAM" id="MobiDB-lite"/>
    </source>
</evidence>
<name>A0ABX9K8F0_9BACT</name>